<evidence type="ECO:0000313" key="2">
    <source>
        <dbReference type="Proteomes" id="UP001148838"/>
    </source>
</evidence>
<dbReference type="EMBL" id="JAJSOF020000019">
    <property type="protein sequence ID" value="KAJ4439035.1"/>
    <property type="molecule type" value="Genomic_DNA"/>
</dbReference>
<protein>
    <submittedName>
        <fullName evidence="1">Uncharacterized protein</fullName>
    </submittedName>
</protein>
<comment type="caution">
    <text evidence="1">The sequence shown here is derived from an EMBL/GenBank/DDBJ whole genome shotgun (WGS) entry which is preliminary data.</text>
</comment>
<keyword evidence="2" id="KW-1185">Reference proteome</keyword>
<organism evidence="1 2">
    <name type="scientific">Periplaneta americana</name>
    <name type="common">American cockroach</name>
    <name type="synonym">Blatta americana</name>
    <dbReference type="NCBI Taxonomy" id="6978"/>
    <lineage>
        <taxon>Eukaryota</taxon>
        <taxon>Metazoa</taxon>
        <taxon>Ecdysozoa</taxon>
        <taxon>Arthropoda</taxon>
        <taxon>Hexapoda</taxon>
        <taxon>Insecta</taxon>
        <taxon>Pterygota</taxon>
        <taxon>Neoptera</taxon>
        <taxon>Polyneoptera</taxon>
        <taxon>Dictyoptera</taxon>
        <taxon>Blattodea</taxon>
        <taxon>Blattoidea</taxon>
        <taxon>Blattidae</taxon>
        <taxon>Blattinae</taxon>
        <taxon>Periplaneta</taxon>
    </lineage>
</organism>
<sequence length="87" mass="9905">MQSRLCIMSERRGRQDKYLSRKIPPNLPKLVAQPDPQVSAIRHSSPAHRFVPGLHKSRSSQTQEVFNKGTDARRSLARFAYMRGTGD</sequence>
<dbReference type="Proteomes" id="UP001148838">
    <property type="component" value="Unassembled WGS sequence"/>
</dbReference>
<accession>A0ABQ8T009</accession>
<proteinExistence type="predicted"/>
<gene>
    <name evidence="1" type="ORF">ANN_14991</name>
</gene>
<name>A0ABQ8T009_PERAM</name>
<reference evidence="1 2" key="1">
    <citation type="journal article" date="2022" name="Allergy">
        <title>Genome assembly and annotation of Periplaneta americana reveal a comprehensive cockroach allergen profile.</title>
        <authorList>
            <person name="Wang L."/>
            <person name="Xiong Q."/>
            <person name="Saelim N."/>
            <person name="Wang L."/>
            <person name="Nong W."/>
            <person name="Wan A.T."/>
            <person name="Shi M."/>
            <person name="Liu X."/>
            <person name="Cao Q."/>
            <person name="Hui J.H.L."/>
            <person name="Sookrung N."/>
            <person name="Leung T.F."/>
            <person name="Tungtrongchitr A."/>
            <person name="Tsui S.K.W."/>
        </authorList>
    </citation>
    <scope>NUCLEOTIDE SEQUENCE [LARGE SCALE GENOMIC DNA]</scope>
    <source>
        <strain evidence="1">PWHHKU_190912</strain>
    </source>
</reference>
<evidence type="ECO:0000313" key="1">
    <source>
        <dbReference type="EMBL" id="KAJ4439035.1"/>
    </source>
</evidence>